<dbReference type="AlphaFoldDB" id="A0A9W9TNQ8"/>
<dbReference type="OrthoDB" id="109543at2759"/>
<evidence type="ECO:0000313" key="6">
    <source>
        <dbReference type="Proteomes" id="UP001147733"/>
    </source>
</evidence>
<dbReference type="InterPro" id="IPR051838">
    <property type="entry name" value="ARTD_PARP"/>
</dbReference>
<keyword evidence="3" id="KW-0548">Nucleotidyltransferase</keyword>
<keyword evidence="6" id="KW-1185">Reference proteome</keyword>
<sequence length="604" mass="68405">MPAKQFRDDLQQATTSGQQYLRLKDVKAGDLEGSITFTLNQPDDLRIDNEIRFIMVVNDAHDYPRRHVFLVSASHDGNGGPITSAIRKCQRSFRFARHTIKDTLRAVDRIFIRASRGLRSLDKIKNSFEFHEDTHDDTSDNEGELDSDGVIYDAGADPIPEDTSLQDLLHDDLEIAKEAGFHAGFLGKATGSIVVSLSCPVSQLGLSWQALIGWEIEASHHLVLLIFFPNTYQSLEQILTRSVNTLAGIEMRVGICDRPFACPDVVRKMFQARELYKNDEEAQSKMKDRPTFKDMLISKSLHHVLNKRFLAVASLRGDYNLSWTGAELFFHEMQGKVIQVKDLKKYWTSDGWSTSVPDLLNCDHFAETGARINLMSLPLLAMQYTLRHFVRYADFCLVCHCKTFEKFQSLKPYVCSRELCVSQYMQLGKGSSVESEILSQPMVVDLLVSLAYASAFGQRLEDFPDGLRLSLRVPPLANEARAYPGGEIRNYNVPHKAILDTQTFTLSGNNAKNINPGDWILIFHEESSAVWHFQAVHNARDSYQVKLVKPLYLMERPCGLDGLDRSRLRVKFSIYDQDFNTLNFHQKQASVSESQYESIDGGNG</sequence>
<evidence type="ECO:0000256" key="3">
    <source>
        <dbReference type="ARBA" id="ARBA00022695"/>
    </source>
</evidence>
<keyword evidence="4" id="KW-0520">NAD</keyword>
<evidence type="ECO:0000256" key="2">
    <source>
        <dbReference type="ARBA" id="ARBA00022679"/>
    </source>
</evidence>
<gene>
    <name evidence="5" type="ORF">N7469_005082</name>
</gene>
<evidence type="ECO:0000313" key="5">
    <source>
        <dbReference type="EMBL" id="KAJ5233316.1"/>
    </source>
</evidence>
<reference evidence="5" key="1">
    <citation type="submission" date="2022-11" db="EMBL/GenBank/DDBJ databases">
        <authorList>
            <person name="Petersen C."/>
        </authorList>
    </citation>
    <scope>NUCLEOTIDE SEQUENCE</scope>
    <source>
        <strain evidence="5">IBT 23319</strain>
    </source>
</reference>
<reference evidence="5" key="2">
    <citation type="journal article" date="2023" name="IMA Fungus">
        <title>Comparative genomic study of the Penicillium genus elucidates a diverse pangenome and 15 lateral gene transfer events.</title>
        <authorList>
            <person name="Petersen C."/>
            <person name="Sorensen T."/>
            <person name="Nielsen M.R."/>
            <person name="Sondergaard T.E."/>
            <person name="Sorensen J.L."/>
            <person name="Fitzpatrick D.A."/>
            <person name="Frisvad J.C."/>
            <person name="Nielsen K.L."/>
        </authorList>
    </citation>
    <scope>NUCLEOTIDE SEQUENCE</scope>
    <source>
        <strain evidence="5">IBT 23319</strain>
    </source>
</reference>
<protein>
    <submittedName>
        <fullName evidence="5">Uncharacterized protein</fullName>
    </submittedName>
</protein>
<proteinExistence type="predicted"/>
<dbReference type="GeneID" id="81383169"/>
<comment type="caution">
    <text evidence="5">The sequence shown here is derived from an EMBL/GenBank/DDBJ whole genome shotgun (WGS) entry which is preliminary data.</text>
</comment>
<keyword evidence="1" id="KW-0328">Glycosyltransferase</keyword>
<dbReference type="GO" id="GO:0016757">
    <property type="term" value="F:glycosyltransferase activity"/>
    <property type="evidence" value="ECO:0007669"/>
    <property type="project" value="UniProtKB-KW"/>
</dbReference>
<dbReference type="GO" id="GO:0016779">
    <property type="term" value="F:nucleotidyltransferase activity"/>
    <property type="evidence" value="ECO:0007669"/>
    <property type="project" value="UniProtKB-KW"/>
</dbReference>
<accession>A0A9W9TNQ8</accession>
<dbReference type="PANTHER" id="PTHR21328">
    <property type="entry name" value="POLY ADP-RIBOSE POLYMERASE FAMILY, MEMBER PARP"/>
    <property type="match status" value="1"/>
</dbReference>
<dbReference type="Proteomes" id="UP001147733">
    <property type="component" value="Unassembled WGS sequence"/>
</dbReference>
<dbReference type="EMBL" id="JAPQKT010000004">
    <property type="protein sequence ID" value="KAJ5233316.1"/>
    <property type="molecule type" value="Genomic_DNA"/>
</dbReference>
<name>A0A9W9TNQ8_PENCI</name>
<organism evidence="5 6">
    <name type="scientific">Penicillium citrinum</name>
    <dbReference type="NCBI Taxonomy" id="5077"/>
    <lineage>
        <taxon>Eukaryota</taxon>
        <taxon>Fungi</taxon>
        <taxon>Dikarya</taxon>
        <taxon>Ascomycota</taxon>
        <taxon>Pezizomycotina</taxon>
        <taxon>Eurotiomycetes</taxon>
        <taxon>Eurotiomycetidae</taxon>
        <taxon>Eurotiales</taxon>
        <taxon>Aspergillaceae</taxon>
        <taxon>Penicillium</taxon>
    </lineage>
</organism>
<evidence type="ECO:0000256" key="1">
    <source>
        <dbReference type="ARBA" id="ARBA00022676"/>
    </source>
</evidence>
<keyword evidence="2" id="KW-0808">Transferase</keyword>
<evidence type="ECO:0000256" key="4">
    <source>
        <dbReference type="ARBA" id="ARBA00023027"/>
    </source>
</evidence>
<dbReference type="RefSeq" id="XP_056500816.1">
    <property type="nucleotide sequence ID" value="XM_056644002.1"/>
</dbReference>